<evidence type="ECO:0000256" key="5">
    <source>
        <dbReference type="ARBA" id="ARBA00023015"/>
    </source>
</evidence>
<reference evidence="11" key="1">
    <citation type="submission" date="2025-08" db="UniProtKB">
        <authorList>
            <consortium name="Ensembl"/>
        </authorList>
    </citation>
    <scope>IDENTIFICATION</scope>
</reference>
<protein>
    <submittedName>
        <fullName evidence="11">Ataxin 1a</fullName>
    </submittedName>
</protein>
<evidence type="ECO:0000313" key="12">
    <source>
        <dbReference type="Proteomes" id="UP000472277"/>
    </source>
</evidence>
<dbReference type="GeneTree" id="ENSGT00390000005939"/>
<feature type="region of interest" description="Disordered" evidence="9">
    <location>
        <begin position="1"/>
        <end position="40"/>
    </location>
</feature>
<evidence type="ECO:0000259" key="10">
    <source>
        <dbReference type="PROSITE" id="PS51148"/>
    </source>
</evidence>
<feature type="domain" description="AXH" evidence="10">
    <location>
        <begin position="563"/>
        <end position="694"/>
    </location>
</feature>
<dbReference type="Pfam" id="PF08517">
    <property type="entry name" value="AXH"/>
    <property type="match status" value="1"/>
</dbReference>
<dbReference type="GO" id="GO:0000122">
    <property type="term" value="P:negative regulation of transcription by RNA polymerase II"/>
    <property type="evidence" value="ECO:0007669"/>
    <property type="project" value="TreeGrafter"/>
</dbReference>
<feature type="region of interest" description="Disordered" evidence="9">
    <location>
        <begin position="259"/>
        <end position="361"/>
    </location>
</feature>
<dbReference type="Pfam" id="PF12547">
    <property type="entry name" value="ATXN-1_C"/>
    <property type="match status" value="1"/>
</dbReference>
<evidence type="ECO:0000256" key="9">
    <source>
        <dbReference type="SAM" id="MobiDB-lite"/>
    </source>
</evidence>
<dbReference type="GO" id="GO:0003723">
    <property type="term" value="F:RNA binding"/>
    <property type="evidence" value="ECO:0007669"/>
    <property type="project" value="InterPro"/>
</dbReference>
<keyword evidence="12" id="KW-1185">Reference proteome</keyword>
<feature type="region of interest" description="Disordered" evidence="9">
    <location>
        <begin position="775"/>
        <end position="818"/>
    </location>
</feature>
<name>A0A674E4C2_SALTR</name>
<dbReference type="PROSITE" id="PS51148">
    <property type="entry name" value="AXH"/>
    <property type="match status" value="1"/>
</dbReference>
<reference evidence="11" key="2">
    <citation type="submission" date="2025-09" db="UniProtKB">
        <authorList>
            <consortium name="Ensembl"/>
        </authorList>
    </citation>
    <scope>IDENTIFICATION</scope>
</reference>
<evidence type="ECO:0000313" key="11">
    <source>
        <dbReference type="Ensembl" id="ENSSTUP00000102654.1"/>
    </source>
</evidence>
<comment type="subcellular location">
    <subcellularLocation>
        <location evidence="1">Nucleus</location>
    </subcellularLocation>
</comment>
<feature type="compositionally biased region" description="Basic and acidic residues" evidence="9">
    <location>
        <begin position="1"/>
        <end position="28"/>
    </location>
</feature>
<dbReference type="Proteomes" id="UP000472277">
    <property type="component" value="Chromosome 36"/>
</dbReference>
<evidence type="ECO:0000256" key="3">
    <source>
        <dbReference type="ARBA" id="ARBA00022491"/>
    </source>
</evidence>
<dbReference type="InterPro" id="IPR036096">
    <property type="entry name" value="Ataxin_AXH_dom_sf"/>
</dbReference>
<feature type="compositionally biased region" description="Polar residues" evidence="9">
    <location>
        <begin position="210"/>
        <end position="225"/>
    </location>
</feature>
<comment type="similarity">
    <text evidence="2">Belongs to the ATXN1 family.</text>
</comment>
<organism evidence="11 12">
    <name type="scientific">Salmo trutta</name>
    <name type="common">Brown trout</name>
    <dbReference type="NCBI Taxonomy" id="8032"/>
    <lineage>
        <taxon>Eukaryota</taxon>
        <taxon>Metazoa</taxon>
        <taxon>Chordata</taxon>
        <taxon>Craniata</taxon>
        <taxon>Vertebrata</taxon>
        <taxon>Euteleostomi</taxon>
        <taxon>Actinopterygii</taxon>
        <taxon>Neopterygii</taxon>
        <taxon>Teleostei</taxon>
        <taxon>Protacanthopterygii</taxon>
        <taxon>Salmoniformes</taxon>
        <taxon>Salmonidae</taxon>
        <taxon>Salmoninae</taxon>
        <taxon>Salmo</taxon>
    </lineage>
</organism>
<feature type="compositionally biased region" description="Basic and acidic residues" evidence="9">
    <location>
        <begin position="268"/>
        <end position="296"/>
    </location>
</feature>
<gene>
    <name evidence="11" type="primary">ATXN1</name>
    <name evidence="11" type="synonym">LOC115175368</name>
</gene>
<dbReference type="AlphaFoldDB" id="A0A674E4C2"/>
<dbReference type="PANTHER" id="PTHR13392:SF5">
    <property type="entry name" value="ATAXIN-1"/>
    <property type="match status" value="1"/>
</dbReference>
<keyword evidence="5" id="KW-0805">Transcription regulation</keyword>
<dbReference type="GO" id="GO:0007399">
    <property type="term" value="P:nervous system development"/>
    <property type="evidence" value="ECO:0007669"/>
    <property type="project" value="TreeGrafter"/>
</dbReference>
<dbReference type="GO" id="GO:0003677">
    <property type="term" value="F:DNA binding"/>
    <property type="evidence" value="ECO:0007669"/>
    <property type="project" value="UniProtKB-KW"/>
</dbReference>
<accession>A0A674E4C2</accession>
<dbReference type="PANTHER" id="PTHR13392">
    <property type="entry name" value="ATAXIN 1"/>
    <property type="match status" value="1"/>
</dbReference>
<evidence type="ECO:0000256" key="4">
    <source>
        <dbReference type="ARBA" id="ARBA00022553"/>
    </source>
</evidence>
<proteinExistence type="inferred from homology"/>
<evidence type="ECO:0000256" key="6">
    <source>
        <dbReference type="ARBA" id="ARBA00023125"/>
    </source>
</evidence>
<keyword evidence="6" id="KW-0238">DNA-binding</keyword>
<feature type="region of interest" description="Disordered" evidence="9">
    <location>
        <begin position="154"/>
        <end position="247"/>
    </location>
</feature>
<dbReference type="SMART" id="SM00536">
    <property type="entry name" value="AXH"/>
    <property type="match status" value="1"/>
</dbReference>
<feature type="region of interest" description="Disordered" evidence="9">
    <location>
        <begin position="52"/>
        <end position="79"/>
    </location>
</feature>
<feature type="region of interest" description="Disordered" evidence="9">
    <location>
        <begin position="711"/>
        <end position="754"/>
    </location>
</feature>
<dbReference type="InterPro" id="IPR043404">
    <property type="entry name" value="ATAXIN1-like"/>
</dbReference>
<feature type="compositionally biased region" description="Low complexity" evidence="9">
    <location>
        <begin position="298"/>
        <end position="319"/>
    </location>
</feature>
<keyword evidence="8" id="KW-0539">Nucleus</keyword>
<dbReference type="InParanoid" id="A0A674E4C2"/>
<evidence type="ECO:0000256" key="8">
    <source>
        <dbReference type="ARBA" id="ARBA00023242"/>
    </source>
</evidence>
<evidence type="ECO:0000256" key="7">
    <source>
        <dbReference type="ARBA" id="ARBA00023163"/>
    </source>
</evidence>
<sequence length="858" mass="91255">MKSNHERSNECLPPKKRDFPASTADERPLLMAPASETQRGENLAWLASVAGGHNRDISGGNGDGSRGGQRTSTPCESDGPQYKPLCSTITTHSDFLVPSSICSSSSSHQSRVVTTSLPAMYSSPLSQPGGTIHYTQIPHNLQFISSPYTGPYAGYLSSQPPPLPTSTSQRSHPDPYPNTTITSKLDQHHSVGPGRPPPQSLPPGLAVSDTGPQYVQLSGSSQSVAPRTAPLPHGGTHHLHHDPHRTLAFSGGSQVLVQYAGSGSEGPLTKREEGRPRELHNGELEKRGRFERKESKGSPSSSSSSSSSSSHHQLHQQQSSHHHYETYTSHDASGLRTSLMLVPNSHGGQDHQSPEKLPLSSALHPEKGSLLLGKPVYRTSSSTSSTFTFPPALNVESLKAAVSSLPPHTHTVIQPTHNASDASPLSLGQLSTNFYQAGPGGQPIIGYLSGGAGGQQYHTSLSQHLLIPGASGSQPIIIPVSGAGVTNLEAGHTAHIATTSQPQPFPATLPHTYVATTTTNPREEHLFEVPAPYPPLSHPAGAGGSVVQAQLHLPVVPTPQAPSSAPSGSSLPAYFIKGSIIQLADGELKHVEDLKTEDFIQSAEISSELKIDSSTVERIDDSHTHNFAIVQFSVGEHRAQVSVEVQVEYPFFVFGQGWSSCCPDRTTQLLELPCTKLSVGDVCISLTLKNLRNGSLKKTQQTQNQAMEITTSCNMGSIHGPLKPSRSSRGGRGSARHGEQENGVGHRGSRGSGGMVVEGVQFASENGELRFGVGGEANLKGCQPGDSESSRGAAKPASRKRRWSAPEGRQVERSEEVPQLTLPKPSFITQEKVRTTHLILNKGSPDASTLIYLDHSAR</sequence>
<dbReference type="SUPFAM" id="SSF102031">
    <property type="entry name" value="AXH domain"/>
    <property type="match status" value="1"/>
</dbReference>
<dbReference type="InterPro" id="IPR020997">
    <property type="entry name" value="Ataxin-1_N"/>
</dbReference>
<dbReference type="OMA" id="MPNSHED"/>
<keyword evidence="7" id="KW-0804">Transcription</keyword>
<dbReference type="GO" id="GO:0005634">
    <property type="term" value="C:nucleus"/>
    <property type="evidence" value="ECO:0007669"/>
    <property type="project" value="UniProtKB-SubCell"/>
</dbReference>
<keyword evidence="4" id="KW-0597">Phosphoprotein</keyword>
<dbReference type="InterPro" id="IPR003652">
    <property type="entry name" value="Ataxin_AXH_dom"/>
</dbReference>
<keyword evidence="3" id="KW-0678">Repressor</keyword>
<dbReference type="Ensembl" id="ENSSTUT00000110096.1">
    <property type="protein sequence ID" value="ENSSTUP00000102654.1"/>
    <property type="gene ID" value="ENSSTUG00000045891.1"/>
</dbReference>
<evidence type="ECO:0000256" key="1">
    <source>
        <dbReference type="ARBA" id="ARBA00004123"/>
    </source>
</evidence>
<evidence type="ECO:0000256" key="2">
    <source>
        <dbReference type="ARBA" id="ARBA00007348"/>
    </source>
</evidence>